<reference evidence="2 3" key="1">
    <citation type="submission" date="2016-04" db="EMBL/GenBank/DDBJ databases">
        <title>Genome analyses suggest a sexual origin of heterokaryosis in a supposedly ancient asexual fungus.</title>
        <authorList>
            <person name="Ropars J."/>
            <person name="Sedzielewska K."/>
            <person name="Noel J."/>
            <person name="Charron P."/>
            <person name="Farinelli L."/>
            <person name="Marton T."/>
            <person name="Kruger M."/>
            <person name="Pelin A."/>
            <person name="Brachmann A."/>
            <person name="Corradi N."/>
        </authorList>
    </citation>
    <scope>NUCLEOTIDE SEQUENCE [LARGE SCALE GENOMIC DNA]</scope>
    <source>
        <strain evidence="2 3">C2</strain>
    </source>
</reference>
<proteinExistence type="predicted"/>
<protein>
    <submittedName>
        <fullName evidence="2">Uncharacterized protein</fullName>
    </submittedName>
</protein>
<organism evidence="2 3">
    <name type="scientific">Rhizophagus irregularis</name>
    <dbReference type="NCBI Taxonomy" id="588596"/>
    <lineage>
        <taxon>Eukaryota</taxon>
        <taxon>Fungi</taxon>
        <taxon>Fungi incertae sedis</taxon>
        <taxon>Mucoromycota</taxon>
        <taxon>Glomeromycotina</taxon>
        <taxon>Glomeromycetes</taxon>
        <taxon>Glomerales</taxon>
        <taxon>Glomeraceae</taxon>
        <taxon>Rhizophagus</taxon>
    </lineage>
</organism>
<feature type="region of interest" description="Disordered" evidence="1">
    <location>
        <begin position="215"/>
        <end position="240"/>
    </location>
</feature>
<gene>
    <name evidence="2" type="ORF">RhiirC2_810510</name>
</gene>
<reference evidence="2 3" key="2">
    <citation type="submission" date="2017-10" db="EMBL/GenBank/DDBJ databases">
        <title>Extensive intraspecific genome diversity in a model arbuscular mycorrhizal fungus.</title>
        <authorList>
            <person name="Chen E.C.H."/>
            <person name="Morin E."/>
            <person name="Baudet D."/>
            <person name="Noel J."/>
            <person name="Ndikumana S."/>
            <person name="Charron P."/>
            <person name="St-Onge C."/>
            <person name="Giorgi J."/>
            <person name="Grigoriev I.V."/>
            <person name="Roux C."/>
            <person name="Martin F.M."/>
            <person name="Corradi N."/>
        </authorList>
    </citation>
    <scope>NUCLEOTIDE SEQUENCE [LARGE SCALE GENOMIC DNA]</scope>
    <source>
        <strain evidence="2 3">C2</strain>
    </source>
</reference>
<accession>A0A2N1MSZ4</accession>
<evidence type="ECO:0000256" key="1">
    <source>
        <dbReference type="SAM" id="MobiDB-lite"/>
    </source>
</evidence>
<evidence type="ECO:0000313" key="2">
    <source>
        <dbReference type="EMBL" id="PKK64728.1"/>
    </source>
</evidence>
<comment type="caution">
    <text evidence="2">The sequence shown here is derived from an EMBL/GenBank/DDBJ whole genome shotgun (WGS) entry which is preliminary data.</text>
</comment>
<dbReference type="VEuPathDB" id="FungiDB:RhiirFUN_017782"/>
<dbReference type="VEuPathDB" id="FungiDB:RhiirA1_463153"/>
<sequence>MDNIDTAITENEEEISTWVNKSKKQYMNTFFDPFQDVFDNFLTDVVKCKKIEEYIDLEKTLIQCTSVSKPGKIPIRLNKPETKVPAVYYFLSLFLIKYAGVYVDNIVTALLRRVMATAVHFNANAIQVNRRMAMQYSDLQKKGEDLEKIVADSALTNGLVIQDLENRIRNLEAQVIAKERIILEKSEANNILWEKIKALEVKEEKLTSQVTKMEIDKEKQTKKKRPNKKRKRARAQHTQNGMIGEIKMGPIDDNRKDDLEKYYAEQSRDYEINIGILLSRELETLRKRKLI</sequence>
<evidence type="ECO:0000313" key="3">
    <source>
        <dbReference type="Proteomes" id="UP000233469"/>
    </source>
</evidence>
<feature type="compositionally biased region" description="Basic residues" evidence="1">
    <location>
        <begin position="220"/>
        <end position="235"/>
    </location>
</feature>
<dbReference type="VEuPathDB" id="FungiDB:FUN_022821"/>
<dbReference type="EMBL" id="LLXL01001388">
    <property type="protein sequence ID" value="PKK64728.1"/>
    <property type="molecule type" value="Genomic_DNA"/>
</dbReference>
<dbReference type="AlphaFoldDB" id="A0A2N1MSZ4"/>
<dbReference type="Proteomes" id="UP000233469">
    <property type="component" value="Unassembled WGS sequence"/>
</dbReference>
<name>A0A2N1MSZ4_9GLOM</name>